<keyword evidence="1" id="KW-0678">Repressor</keyword>
<dbReference type="InterPro" id="IPR018356">
    <property type="entry name" value="Tscrpt_reg_HTH_DeoR_CS"/>
</dbReference>
<dbReference type="InterPro" id="IPR050313">
    <property type="entry name" value="Carb_Metab_HTH_regulators"/>
</dbReference>
<dbReference type="AlphaFoldDB" id="A0A238H143"/>
<dbReference type="PANTHER" id="PTHR30363">
    <property type="entry name" value="HTH-TYPE TRANSCRIPTIONAL REGULATOR SRLR-RELATED"/>
    <property type="match status" value="1"/>
</dbReference>
<reference evidence="6 7" key="1">
    <citation type="submission" date="2017-04" db="EMBL/GenBank/DDBJ databases">
        <authorList>
            <person name="Afonso C.L."/>
            <person name="Miller P.J."/>
            <person name="Scott M.A."/>
            <person name="Spackman E."/>
            <person name="Goraichik I."/>
            <person name="Dimitrov K.M."/>
            <person name="Suarez D.L."/>
            <person name="Swayne D.E."/>
        </authorList>
    </citation>
    <scope>NUCLEOTIDE SEQUENCE [LARGE SCALE GENOMIC DNA]</scope>
    <source>
        <strain evidence="6">LMG 28154</strain>
    </source>
</reference>
<evidence type="ECO:0000259" key="5">
    <source>
        <dbReference type="PROSITE" id="PS51000"/>
    </source>
</evidence>
<evidence type="ECO:0000256" key="4">
    <source>
        <dbReference type="ARBA" id="ARBA00023163"/>
    </source>
</evidence>
<sequence>MRYIDIPLVSYAVGLRPSRECSNPPPVAAGAIARCLEILNFGMAAERDMGARGVSAGRSKMARHPYPTIAHSMPGHAAPHVMLIEQRHRYILNELARTGALSVAQLVRALNVSRETVRRDLNALAARGLVIMTHGGALAAEPRESGAAARDAAHADAKRAIGRRAAEFVPDGASVLLDSESTVHAVAAALADRHRLVVYTNDWRIASILGRRNGNRVTLLGGELSADEDATFGIDTIQQLAQYHVDFAFVGAGGITQDGMLTDPSRLTAEVRSRMIAAAAAAVIVADLSKFGCVLPVRVSSENARYLVTERRPDNAFASALALRGIELVVCG</sequence>
<dbReference type="SMART" id="SM00420">
    <property type="entry name" value="HTH_DEOR"/>
    <property type="match status" value="1"/>
</dbReference>
<dbReference type="Pfam" id="PF00455">
    <property type="entry name" value="DeoRC"/>
    <property type="match status" value="1"/>
</dbReference>
<dbReference type="GO" id="GO:0003700">
    <property type="term" value="F:DNA-binding transcription factor activity"/>
    <property type="evidence" value="ECO:0007669"/>
    <property type="project" value="InterPro"/>
</dbReference>
<evidence type="ECO:0000256" key="2">
    <source>
        <dbReference type="ARBA" id="ARBA00023015"/>
    </source>
</evidence>
<dbReference type="SMART" id="SM01134">
    <property type="entry name" value="DeoRC"/>
    <property type="match status" value="1"/>
</dbReference>
<evidence type="ECO:0000313" key="7">
    <source>
        <dbReference type="Proteomes" id="UP000198460"/>
    </source>
</evidence>
<dbReference type="GO" id="GO:0003677">
    <property type="term" value="F:DNA binding"/>
    <property type="evidence" value="ECO:0007669"/>
    <property type="project" value="UniProtKB-KW"/>
</dbReference>
<dbReference type="PANTHER" id="PTHR30363:SF4">
    <property type="entry name" value="GLYCEROL-3-PHOSPHATE REGULON REPRESSOR"/>
    <property type="match status" value="1"/>
</dbReference>
<organism evidence="6 7">
    <name type="scientific">Burkholderia singularis</name>
    <dbReference type="NCBI Taxonomy" id="1503053"/>
    <lineage>
        <taxon>Bacteria</taxon>
        <taxon>Pseudomonadati</taxon>
        <taxon>Pseudomonadota</taxon>
        <taxon>Betaproteobacteria</taxon>
        <taxon>Burkholderiales</taxon>
        <taxon>Burkholderiaceae</taxon>
        <taxon>Burkholderia</taxon>
        <taxon>pseudomallei group</taxon>
    </lineage>
</organism>
<name>A0A238H143_9BURK</name>
<dbReference type="EMBL" id="FXAN01000036">
    <property type="protein sequence ID" value="SMF98923.1"/>
    <property type="molecule type" value="Genomic_DNA"/>
</dbReference>
<evidence type="ECO:0000256" key="3">
    <source>
        <dbReference type="ARBA" id="ARBA00023125"/>
    </source>
</evidence>
<evidence type="ECO:0000256" key="1">
    <source>
        <dbReference type="ARBA" id="ARBA00022491"/>
    </source>
</evidence>
<dbReference type="InterPro" id="IPR014036">
    <property type="entry name" value="DeoR-like_C"/>
</dbReference>
<dbReference type="SUPFAM" id="SSF100950">
    <property type="entry name" value="NagB/RpiA/CoA transferase-like"/>
    <property type="match status" value="1"/>
</dbReference>
<dbReference type="InterPro" id="IPR001034">
    <property type="entry name" value="DeoR_HTH"/>
</dbReference>
<dbReference type="PROSITE" id="PS00894">
    <property type="entry name" value="HTH_DEOR_1"/>
    <property type="match status" value="1"/>
</dbReference>
<evidence type="ECO:0000313" key="6">
    <source>
        <dbReference type="EMBL" id="SMF98923.1"/>
    </source>
</evidence>
<proteinExistence type="predicted"/>
<dbReference type="Gene3D" id="3.40.50.1360">
    <property type="match status" value="1"/>
</dbReference>
<accession>A0A238H143</accession>
<dbReference type="InterPro" id="IPR037171">
    <property type="entry name" value="NagB/RpiA_transferase-like"/>
</dbReference>
<dbReference type="SUPFAM" id="SSF46785">
    <property type="entry name" value="Winged helix' DNA-binding domain"/>
    <property type="match status" value="1"/>
</dbReference>
<protein>
    <submittedName>
        <fullName evidence="6">Transcriptional regulators of sugar metabolism</fullName>
    </submittedName>
</protein>
<keyword evidence="4" id="KW-0804">Transcription</keyword>
<gene>
    <name evidence="6" type="ORF">BSIN_2139</name>
</gene>
<dbReference type="InterPro" id="IPR036390">
    <property type="entry name" value="WH_DNA-bd_sf"/>
</dbReference>
<keyword evidence="3" id="KW-0238">DNA-binding</keyword>
<keyword evidence="2" id="KW-0805">Transcription regulation</keyword>
<dbReference type="Gene3D" id="1.10.10.10">
    <property type="entry name" value="Winged helix-like DNA-binding domain superfamily/Winged helix DNA-binding domain"/>
    <property type="match status" value="1"/>
</dbReference>
<feature type="domain" description="HTH deoR-type" evidence="5">
    <location>
        <begin position="84"/>
        <end position="139"/>
    </location>
</feature>
<dbReference type="InterPro" id="IPR036388">
    <property type="entry name" value="WH-like_DNA-bd_sf"/>
</dbReference>
<dbReference type="PROSITE" id="PS51000">
    <property type="entry name" value="HTH_DEOR_2"/>
    <property type="match status" value="1"/>
</dbReference>
<dbReference type="PRINTS" id="PR00037">
    <property type="entry name" value="HTHLACR"/>
</dbReference>
<dbReference type="Pfam" id="PF08220">
    <property type="entry name" value="HTH_DeoR"/>
    <property type="match status" value="1"/>
</dbReference>
<dbReference type="Proteomes" id="UP000198460">
    <property type="component" value="Unassembled WGS sequence"/>
</dbReference>